<sequence>MTADDMEDVDVATKAPESDAQEQKQEDSSVAAEQEHQKKPVTGEDGTSDEPTTSDSEPKGEISSLNGIETYISRPPFYPSQPAKLLLLLSPGTGIHSLANKYQADAWASKGYVVLMPDQFNADPAPHFDTLSAPSTTSSATAGEASATSNPSFLDRLKLGFVETAKSFRIDMWLARHTPATVLPRLLSVVAAAREMYADAVAYGGGIYGAGYCFGGRYILLLLSELPDDVVAGQRDVGAAAVEGQAKGEGEGEEGAETAYKSAVKSEEGMVGRGPWIKAGVLAHGTGIGKDDFAGLKEGGKLGIVAVKEDGMFTDEVRGFGTKVAKEKKLKVEERVWEGVPHGFAVQGEYADQKVVQAQKEAFEVMTAFLEKC</sequence>
<dbReference type="PANTHER" id="PTHR17630:SF80">
    <property type="entry name" value="DIENELACTONE HYDROLASE DOMAIN-CONTAINING PROTEIN"/>
    <property type="match status" value="1"/>
</dbReference>
<dbReference type="AlphaFoldDB" id="A0A4U7BDA9"/>
<dbReference type="Proteomes" id="UP000308133">
    <property type="component" value="Unassembled WGS sequence"/>
</dbReference>
<accession>A0A4U7BDA9</accession>
<reference evidence="2 3" key="1">
    <citation type="submission" date="2018-02" db="EMBL/GenBank/DDBJ databases">
        <title>Draft genome sequences of Elsinoe sp., causing black scab on jojoba.</title>
        <authorList>
            <person name="Stodart B."/>
            <person name="Jeffress S."/>
            <person name="Ash G."/>
            <person name="Arun Chinnappa K."/>
        </authorList>
    </citation>
    <scope>NUCLEOTIDE SEQUENCE [LARGE SCALE GENOMIC DNA]</scope>
    <source>
        <strain evidence="2 3">Hillstone_2</strain>
    </source>
</reference>
<dbReference type="PANTHER" id="PTHR17630">
    <property type="entry name" value="DIENELACTONE HYDROLASE"/>
    <property type="match status" value="1"/>
</dbReference>
<proteinExistence type="predicted"/>
<dbReference type="InterPro" id="IPR029058">
    <property type="entry name" value="AB_hydrolase_fold"/>
</dbReference>
<gene>
    <name evidence="2" type="ORF">C1H76_0740</name>
</gene>
<name>A0A4U7BDA9_9PEZI</name>
<feature type="compositionally biased region" description="Low complexity" evidence="1">
    <location>
        <begin position="130"/>
        <end position="148"/>
    </location>
</feature>
<feature type="region of interest" description="Disordered" evidence="1">
    <location>
        <begin position="1"/>
        <end position="64"/>
    </location>
</feature>
<organism evidence="2 3">
    <name type="scientific">Elsinoe australis</name>
    <dbReference type="NCBI Taxonomy" id="40998"/>
    <lineage>
        <taxon>Eukaryota</taxon>
        <taxon>Fungi</taxon>
        <taxon>Dikarya</taxon>
        <taxon>Ascomycota</taxon>
        <taxon>Pezizomycotina</taxon>
        <taxon>Dothideomycetes</taxon>
        <taxon>Dothideomycetidae</taxon>
        <taxon>Myriangiales</taxon>
        <taxon>Elsinoaceae</taxon>
        <taxon>Elsinoe</taxon>
    </lineage>
</organism>
<evidence type="ECO:0000256" key="1">
    <source>
        <dbReference type="SAM" id="MobiDB-lite"/>
    </source>
</evidence>
<dbReference type="EMBL" id="PTQR01000009">
    <property type="protein sequence ID" value="TKX26986.1"/>
    <property type="molecule type" value="Genomic_DNA"/>
</dbReference>
<feature type="compositionally biased region" description="Acidic residues" evidence="1">
    <location>
        <begin position="1"/>
        <end position="10"/>
    </location>
</feature>
<evidence type="ECO:0000313" key="3">
    <source>
        <dbReference type="Proteomes" id="UP000308133"/>
    </source>
</evidence>
<comment type="caution">
    <text evidence="2">The sequence shown here is derived from an EMBL/GenBank/DDBJ whole genome shotgun (WGS) entry which is preliminary data.</text>
</comment>
<dbReference type="Gene3D" id="3.40.50.1820">
    <property type="entry name" value="alpha/beta hydrolase"/>
    <property type="match status" value="1"/>
</dbReference>
<protein>
    <recommendedName>
        <fullName evidence="4">Dienelactone hydrolase domain-containing protein</fullName>
    </recommendedName>
</protein>
<evidence type="ECO:0008006" key="4">
    <source>
        <dbReference type="Google" id="ProtNLM"/>
    </source>
</evidence>
<feature type="compositionally biased region" description="Basic and acidic residues" evidence="1">
    <location>
        <begin position="21"/>
        <end position="42"/>
    </location>
</feature>
<evidence type="ECO:0000313" key="2">
    <source>
        <dbReference type="EMBL" id="TKX26986.1"/>
    </source>
</evidence>
<dbReference type="SUPFAM" id="SSF53474">
    <property type="entry name" value="alpha/beta-Hydrolases"/>
    <property type="match status" value="1"/>
</dbReference>
<feature type="region of interest" description="Disordered" evidence="1">
    <location>
        <begin position="126"/>
        <end position="148"/>
    </location>
</feature>